<keyword evidence="1" id="KW-0805">Transcription regulation</keyword>
<evidence type="ECO:0000313" key="3">
    <source>
        <dbReference type="EMBL" id="PHI29001.1"/>
    </source>
</evidence>
<sequence length="60" mass="6732">MKIELNQFSLRTIAEAAVKYQALKQSVCGIMKRVVSAIVDAPNRWKKVEIWLPEAVTDSG</sequence>
<evidence type="ECO:0000313" key="4">
    <source>
        <dbReference type="Proteomes" id="UP000224974"/>
    </source>
</evidence>
<dbReference type="EMBL" id="PDDX01000001">
    <property type="protein sequence ID" value="PHI29001.1"/>
    <property type="molecule type" value="Genomic_DNA"/>
</dbReference>
<keyword evidence="2" id="KW-0804">Transcription</keyword>
<dbReference type="Gene3D" id="1.10.10.2690">
    <property type="match status" value="1"/>
</dbReference>
<evidence type="ECO:0000256" key="1">
    <source>
        <dbReference type="ARBA" id="ARBA00023015"/>
    </source>
</evidence>
<dbReference type="RefSeq" id="WP_029096124.1">
    <property type="nucleotide sequence ID" value="NZ_CAADJA010000002.1"/>
</dbReference>
<comment type="caution">
    <text evidence="3">The sequence shown here is derived from an EMBL/GenBank/DDBJ whole genome shotgun (WGS) entry which is preliminary data.</text>
</comment>
<reference evidence="4" key="1">
    <citation type="submission" date="2017-09" db="EMBL/GenBank/DDBJ databases">
        <title>FDA dAtabase for Regulatory Grade micrObial Sequences (FDA-ARGOS): Supporting development and validation of Infectious Disease Dx tests.</title>
        <authorList>
            <person name="Minogue T."/>
            <person name="Wolcott M."/>
            <person name="Wasieloski L."/>
            <person name="Aguilar W."/>
            <person name="Moore D."/>
            <person name="Tallon L."/>
            <person name="Sadzewicz L."/>
            <person name="Ott S."/>
            <person name="Zhao X."/>
            <person name="Nagaraj S."/>
            <person name="Vavikolanu K."/>
            <person name="Aluvathingal J."/>
            <person name="Nadendla S."/>
            <person name="Sichtig H."/>
        </authorList>
    </citation>
    <scope>NUCLEOTIDE SEQUENCE [LARGE SCALE GENOMIC DNA]</scope>
    <source>
        <strain evidence="4">FDAARGOS_387</strain>
    </source>
</reference>
<dbReference type="InterPro" id="IPR053721">
    <property type="entry name" value="Fimbrial_Adhesin_Reg"/>
</dbReference>
<accession>A0A2C6DJK0</accession>
<keyword evidence="4" id="KW-1185">Reference proteome</keyword>
<dbReference type="OrthoDB" id="7030610at2"/>
<gene>
    <name evidence="3" type="ORF">CRN84_06565</name>
</gene>
<dbReference type="Proteomes" id="UP000224974">
    <property type="component" value="Unassembled WGS sequence"/>
</dbReference>
<protein>
    <submittedName>
        <fullName evidence="3">Uncharacterized protein</fullName>
    </submittedName>
</protein>
<evidence type="ECO:0000256" key="2">
    <source>
        <dbReference type="ARBA" id="ARBA00023163"/>
    </source>
</evidence>
<organism evidence="3 4">
    <name type="scientific">Budvicia aquatica</name>
    <dbReference type="NCBI Taxonomy" id="82979"/>
    <lineage>
        <taxon>Bacteria</taxon>
        <taxon>Pseudomonadati</taxon>
        <taxon>Pseudomonadota</taxon>
        <taxon>Gammaproteobacteria</taxon>
        <taxon>Enterobacterales</taxon>
        <taxon>Budviciaceae</taxon>
        <taxon>Budvicia</taxon>
    </lineage>
</organism>
<proteinExistence type="predicted"/>
<dbReference type="AlphaFoldDB" id="A0A2C6DJK0"/>
<name>A0A2C6DJK0_9GAMM</name>